<dbReference type="CDD" id="cd00347">
    <property type="entry name" value="Flavin_utilizing_monoxygenases"/>
    <property type="match status" value="1"/>
</dbReference>
<dbReference type="InterPro" id="IPR019949">
    <property type="entry name" value="CmoO-like"/>
</dbReference>
<comment type="similarity">
    <text evidence="1">To bacterial alkanal monooxygenase alpha and beta chains.</text>
</comment>
<sequence>MRLNILDQMPIPTNLTAETLAIQTTYLVQKAEQWGYERYWFAEHHGTKGLISSSPELWMASMAAKTTTIKLGSGGILLPQYSSYKVASQLNQLAVSFPGRIDGGLGRSPGGTEKIRRALANNKESELNQFWDKVDDVINWTQNHAYNGITASPFPQTPPDLFVLGLGERSAIQAAERGLGFVHGYFIQPVRFKEAHLAYQKAFNRQKFKAPEALTAVFVVCGESDEHAEKLAESQDVWLLQTEKGLDSRIPAAIPNRLTENDKNRIHLNRNRMIVGSLATVKEKLNRLSEQANSNQFLVLCNLYDFNERIRSYERLANLITS</sequence>
<accession>A0ABS2SY92</accession>
<dbReference type="InterPro" id="IPR011251">
    <property type="entry name" value="Luciferase-like_dom"/>
</dbReference>
<reference evidence="3" key="1">
    <citation type="submission" date="2021-01" db="EMBL/GenBank/DDBJ databases">
        <title>Genomic Encyclopedia of Type Strains, Phase IV (KMG-IV): sequencing the most valuable type-strain genomes for metagenomic binning, comparative biology and taxonomic classification.</title>
        <authorList>
            <person name="Goeker M."/>
        </authorList>
    </citation>
    <scope>NUCLEOTIDE SEQUENCE</scope>
    <source>
        <strain evidence="3">DSM 21943</strain>
    </source>
</reference>
<name>A0ABS2SY92_9BACI</name>
<protein>
    <submittedName>
        <fullName evidence="3">Luciferase family oxidoreductase group 1</fullName>
    </submittedName>
</protein>
<comment type="caution">
    <text evidence="3">The sequence shown here is derived from an EMBL/GenBank/DDBJ whole genome shotgun (WGS) entry which is preliminary data.</text>
</comment>
<dbReference type="InterPro" id="IPR036661">
    <property type="entry name" value="Luciferase-like_sf"/>
</dbReference>
<gene>
    <name evidence="3" type="ORF">JOC54_003793</name>
</gene>
<dbReference type="Pfam" id="PF00296">
    <property type="entry name" value="Bac_luciferase"/>
    <property type="match status" value="1"/>
</dbReference>
<dbReference type="NCBIfam" id="TIGR03558">
    <property type="entry name" value="oxido_grp_1"/>
    <property type="match status" value="1"/>
</dbReference>
<dbReference type="PANTHER" id="PTHR30137:SF19">
    <property type="entry name" value="LUCIFERASE-LIKE MONOOXYGENASE"/>
    <property type="match status" value="1"/>
</dbReference>
<dbReference type="RefSeq" id="WP_204468125.1">
    <property type="nucleotide sequence ID" value="NZ_JAFBCV010000014.1"/>
</dbReference>
<organism evidence="3 4">
    <name type="scientific">Shouchella xiaoxiensis</name>
    <dbReference type="NCBI Taxonomy" id="766895"/>
    <lineage>
        <taxon>Bacteria</taxon>
        <taxon>Bacillati</taxon>
        <taxon>Bacillota</taxon>
        <taxon>Bacilli</taxon>
        <taxon>Bacillales</taxon>
        <taxon>Bacillaceae</taxon>
        <taxon>Shouchella</taxon>
    </lineage>
</organism>
<evidence type="ECO:0000259" key="2">
    <source>
        <dbReference type="Pfam" id="PF00296"/>
    </source>
</evidence>
<evidence type="ECO:0000313" key="3">
    <source>
        <dbReference type="EMBL" id="MBM7840501.1"/>
    </source>
</evidence>
<dbReference type="Proteomes" id="UP001179280">
    <property type="component" value="Unassembled WGS sequence"/>
</dbReference>
<dbReference type="InterPro" id="IPR050766">
    <property type="entry name" value="Bact_Lucif_Oxidored"/>
</dbReference>
<proteinExistence type="predicted"/>
<dbReference type="SUPFAM" id="SSF51679">
    <property type="entry name" value="Bacterial luciferase-like"/>
    <property type="match status" value="1"/>
</dbReference>
<evidence type="ECO:0000256" key="1">
    <source>
        <dbReference type="ARBA" id="ARBA00007789"/>
    </source>
</evidence>
<dbReference type="PANTHER" id="PTHR30137">
    <property type="entry name" value="LUCIFERASE-LIKE MONOOXYGENASE"/>
    <property type="match status" value="1"/>
</dbReference>
<keyword evidence="4" id="KW-1185">Reference proteome</keyword>
<dbReference type="Gene3D" id="3.20.20.30">
    <property type="entry name" value="Luciferase-like domain"/>
    <property type="match status" value="1"/>
</dbReference>
<dbReference type="EMBL" id="JAFBCV010000014">
    <property type="protein sequence ID" value="MBM7840501.1"/>
    <property type="molecule type" value="Genomic_DNA"/>
</dbReference>
<evidence type="ECO:0000313" key="4">
    <source>
        <dbReference type="Proteomes" id="UP001179280"/>
    </source>
</evidence>
<feature type="domain" description="Luciferase-like" evidence="2">
    <location>
        <begin position="23"/>
        <end position="288"/>
    </location>
</feature>